<feature type="transmembrane region" description="Helical" evidence="1">
    <location>
        <begin position="20"/>
        <end position="42"/>
    </location>
</feature>
<evidence type="ECO:0000313" key="3">
    <source>
        <dbReference type="EMBL" id="SPC88410.1"/>
    </source>
</evidence>
<dbReference type="EMBL" id="OIVN01000614">
    <property type="protein sequence ID" value="SPC83014.1"/>
    <property type="molecule type" value="Genomic_DNA"/>
</dbReference>
<evidence type="ECO:0000313" key="4">
    <source>
        <dbReference type="EMBL" id="SPD19754.1"/>
    </source>
</evidence>
<protein>
    <recommendedName>
        <fullName evidence="5">Major facilitator superfamily (MFS) profile domain-containing protein</fullName>
    </recommendedName>
</protein>
<evidence type="ECO:0008006" key="5">
    <source>
        <dbReference type="Google" id="ProtNLM"/>
    </source>
</evidence>
<proteinExistence type="predicted"/>
<keyword evidence="1" id="KW-0812">Transmembrane</keyword>
<organism evidence="2">
    <name type="scientific">Fagus sylvatica</name>
    <name type="common">Beechnut</name>
    <dbReference type="NCBI Taxonomy" id="28930"/>
    <lineage>
        <taxon>Eukaryota</taxon>
        <taxon>Viridiplantae</taxon>
        <taxon>Streptophyta</taxon>
        <taxon>Embryophyta</taxon>
        <taxon>Tracheophyta</taxon>
        <taxon>Spermatophyta</taxon>
        <taxon>Magnoliopsida</taxon>
        <taxon>eudicotyledons</taxon>
        <taxon>Gunneridae</taxon>
        <taxon>Pentapetalae</taxon>
        <taxon>rosids</taxon>
        <taxon>fabids</taxon>
        <taxon>Fagales</taxon>
        <taxon>Fagaceae</taxon>
        <taxon>Fagus</taxon>
    </lineage>
</organism>
<reference evidence="2" key="1">
    <citation type="submission" date="2018-02" db="EMBL/GenBank/DDBJ databases">
        <authorList>
            <person name="Cohen D.B."/>
            <person name="Kent A.D."/>
        </authorList>
    </citation>
    <scope>NUCLEOTIDE SEQUENCE</scope>
</reference>
<evidence type="ECO:0000256" key="1">
    <source>
        <dbReference type="SAM" id="Phobius"/>
    </source>
</evidence>
<dbReference type="AlphaFoldDB" id="A0A2N9F8A8"/>
<accession>A0A2N9F8A8</accession>
<keyword evidence="1" id="KW-0472">Membrane</keyword>
<keyword evidence="1" id="KW-1133">Transmembrane helix</keyword>
<evidence type="ECO:0000313" key="2">
    <source>
        <dbReference type="EMBL" id="SPC83014.1"/>
    </source>
</evidence>
<name>A0A2N9F8A8_FAGSY</name>
<sequence length="88" mass="9418">MAVGGFDNPNNGDPNKDYPGAITFYVLVTCIIAAMGGLIFGYDIGISGLHHGSASKRKIDIGKRMGRAEIALPLLQEKDNSCYLDQDS</sequence>
<gene>
    <name evidence="2" type="ORF">FSB_LOCUS10896</name>
    <name evidence="3" type="ORF">FSB_LOCUS16292</name>
    <name evidence="4" type="ORF">FSB_LOCUS47636</name>
</gene>
<dbReference type="EMBL" id="OIVN01000996">
    <property type="protein sequence ID" value="SPC88410.1"/>
    <property type="molecule type" value="Genomic_DNA"/>
</dbReference>
<dbReference type="EMBL" id="OIVN01004886">
    <property type="protein sequence ID" value="SPD19754.1"/>
    <property type="molecule type" value="Genomic_DNA"/>
</dbReference>